<dbReference type="Proteomes" id="UP000239724">
    <property type="component" value="Unassembled WGS sequence"/>
</dbReference>
<gene>
    <name evidence="3" type="ORF">CCS01_24370</name>
</gene>
<dbReference type="GO" id="GO:0016787">
    <property type="term" value="F:hydrolase activity"/>
    <property type="evidence" value="ECO:0007669"/>
    <property type="project" value="UniProtKB-KW"/>
</dbReference>
<dbReference type="Gene3D" id="3.20.20.140">
    <property type="entry name" value="Metal-dependent hydrolases"/>
    <property type="match status" value="1"/>
</dbReference>
<dbReference type="InterPro" id="IPR006680">
    <property type="entry name" value="Amidohydro-rel"/>
</dbReference>
<dbReference type="InterPro" id="IPR032466">
    <property type="entry name" value="Metal_Hydrolase"/>
</dbReference>
<dbReference type="GO" id="GO:0016831">
    <property type="term" value="F:carboxy-lyase activity"/>
    <property type="evidence" value="ECO:0007669"/>
    <property type="project" value="InterPro"/>
</dbReference>
<keyword evidence="4" id="KW-1185">Reference proteome</keyword>
<comment type="caution">
    <text evidence="3">The sequence shown here is derived from an EMBL/GenBank/DDBJ whole genome shotgun (WGS) entry which is preliminary data.</text>
</comment>
<protein>
    <submittedName>
        <fullName evidence="3">Hydrolase</fullName>
    </submittedName>
</protein>
<sequence>MNVDVLNRSAAPIVSSTKMAIADCDIHPRPAGVGIGGVSKSLYPYLSQRWIEHVEAFGITYRQPWEKGAAYPKNQPQACRRDAFLPDGGSPGSDLRFMAQQHLDPNNVALGILNPLTSGQGATNPGLSAAIAHATNEWQKAEWTSQEPRLRGSVVIPYEDAAASVKEIEARADDREFSQVLLLSRTAEPLGQRRYWPIYEAAAAADLAVGIHAFGNGGWPNTAGGWGSYYIEEMVGHSASQQALLTSMILEGVFEAIPKLRVVLVEGGLAWAAALGWRLDRQWRKLKQEVPGLKRAPSEYIRTNVWFTTQPIEEPEPRMHLAEAIDWIGWDRVLFATDYPHWDFDDPAHALPFRMTEAQRRGVFMENARRVYRGSIEIAG</sequence>
<dbReference type="InterPro" id="IPR032465">
    <property type="entry name" value="ACMSD"/>
</dbReference>
<dbReference type="OrthoDB" id="7336207at2"/>
<evidence type="ECO:0000313" key="3">
    <source>
        <dbReference type="EMBL" id="PPQ28473.1"/>
    </source>
</evidence>
<evidence type="ECO:0000259" key="2">
    <source>
        <dbReference type="Pfam" id="PF04909"/>
    </source>
</evidence>
<dbReference type="RefSeq" id="WP_104521423.1">
    <property type="nucleotide sequence ID" value="NZ_NHRY01000243.1"/>
</dbReference>
<feature type="domain" description="Amidohydrolase-related" evidence="2">
    <location>
        <begin position="23"/>
        <end position="373"/>
    </location>
</feature>
<dbReference type="AlphaFoldDB" id="A0A2S6N1I3"/>
<keyword evidence="1" id="KW-0456">Lyase</keyword>
<reference evidence="3 4" key="1">
    <citation type="journal article" date="2018" name="Arch. Microbiol.">
        <title>New insights into the metabolic potential of the phototrophic purple bacterium Rhodopila globiformis DSM 161(T) from its draft genome sequence and evidence for a vanadium-dependent nitrogenase.</title>
        <authorList>
            <person name="Imhoff J.F."/>
            <person name="Rahn T."/>
            <person name="Kunzel S."/>
            <person name="Neulinger S.C."/>
        </authorList>
    </citation>
    <scope>NUCLEOTIDE SEQUENCE [LARGE SCALE GENOMIC DNA]</scope>
    <source>
        <strain evidence="3 4">DSM 161</strain>
    </source>
</reference>
<keyword evidence="3" id="KW-0378">Hydrolase</keyword>
<dbReference type="EMBL" id="NHRY01000243">
    <property type="protein sequence ID" value="PPQ28473.1"/>
    <property type="molecule type" value="Genomic_DNA"/>
</dbReference>
<dbReference type="Pfam" id="PF04909">
    <property type="entry name" value="Amidohydro_2"/>
    <property type="match status" value="1"/>
</dbReference>
<dbReference type="GO" id="GO:0005737">
    <property type="term" value="C:cytoplasm"/>
    <property type="evidence" value="ECO:0007669"/>
    <property type="project" value="TreeGrafter"/>
</dbReference>
<proteinExistence type="predicted"/>
<evidence type="ECO:0000256" key="1">
    <source>
        <dbReference type="ARBA" id="ARBA00023239"/>
    </source>
</evidence>
<evidence type="ECO:0000313" key="4">
    <source>
        <dbReference type="Proteomes" id="UP000239724"/>
    </source>
</evidence>
<dbReference type="PANTHER" id="PTHR21240:SF28">
    <property type="entry name" value="ISO-OROTATE DECARBOXYLASE (EUROFUNG)"/>
    <property type="match status" value="1"/>
</dbReference>
<organism evidence="3 4">
    <name type="scientific">Rhodopila globiformis</name>
    <name type="common">Rhodopseudomonas globiformis</name>
    <dbReference type="NCBI Taxonomy" id="1071"/>
    <lineage>
        <taxon>Bacteria</taxon>
        <taxon>Pseudomonadati</taxon>
        <taxon>Pseudomonadota</taxon>
        <taxon>Alphaproteobacteria</taxon>
        <taxon>Acetobacterales</taxon>
        <taxon>Acetobacteraceae</taxon>
        <taxon>Rhodopila</taxon>
    </lineage>
</organism>
<dbReference type="SUPFAM" id="SSF51556">
    <property type="entry name" value="Metallo-dependent hydrolases"/>
    <property type="match status" value="1"/>
</dbReference>
<name>A0A2S6N1I3_RHOGL</name>
<accession>A0A2S6N1I3</accession>
<dbReference type="GO" id="GO:0019748">
    <property type="term" value="P:secondary metabolic process"/>
    <property type="evidence" value="ECO:0007669"/>
    <property type="project" value="TreeGrafter"/>
</dbReference>
<dbReference type="PANTHER" id="PTHR21240">
    <property type="entry name" value="2-AMINO-3-CARBOXYLMUCONATE-6-SEMIALDEHYDE DECARBOXYLASE"/>
    <property type="match status" value="1"/>
</dbReference>